<gene>
    <name evidence="7" type="primary">LOC106477012</name>
</gene>
<name>A0ABM1C2I9_LIMPO</name>
<evidence type="ECO:0000313" key="6">
    <source>
        <dbReference type="Proteomes" id="UP000694941"/>
    </source>
</evidence>
<comment type="pathway">
    <text evidence="1">Sulfur metabolism.</text>
</comment>
<protein>
    <submittedName>
        <fullName evidence="7">Bifunctional 3'-phosphoadenosine 5'-phosphosulfate synthase-like</fullName>
    </submittedName>
</protein>
<dbReference type="SUPFAM" id="SSF88697">
    <property type="entry name" value="PUA domain-like"/>
    <property type="match status" value="1"/>
</dbReference>
<sequence>FTGIDSVYEKPSHPDLVIKAGQLSVQDSVQCVVGLLKDKGIIPESAVDSVKELFVSKNRESSAKDEAETLPFINISNVDLQWVQVLSEGWATPLKGFMREREYLQCMHFGCLLDDGLTNQTIPIVLPVSTEDKESMIDSSAIALRYKGKCYAILRHPEFYEHRKEERCCRQFGTNDLGHPYIKMIYESGDWLVGGDLEVLERIRWNDGLDEFRFSPMELRTKFKEMEVSTLIYITANSDLISLYL</sequence>
<evidence type="ECO:0000256" key="1">
    <source>
        <dbReference type="ARBA" id="ARBA00004678"/>
    </source>
</evidence>
<dbReference type="PANTHER" id="PTHR11055:SF1">
    <property type="entry name" value="PAPS SYNTHETASE, ISOFORM D"/>
    <property type="match status" value="1"/>
</dbReference>
<reference evidence="7" key="1">
    <citation type="submission" date="2025-08" db="UniProtKB">
        <authorList>
            <consortium name="RefSeq"/>
        </authorList>
    </citation>
    <scope>IDENTIFICATION</scope>
    <source>
        <tissue evidence="7">Muscle</tissue>
    </source>
</reference>
<evidence type="ECO:0000256" key="4">
    <source>
        <dbReference type="ARBA" id="ARBA00022840"/>
    </source>
</evidence>
<feature type="non-terminal residue" evidence="7">
    <location>
        <position position="245"/>
    </location>
</feature>
<dbReference type="InterPro" id="IPR027417">
    <property type="entry name" value="P-loop_NTPase"/>
</dbReference>
<dbReference type="Proteomes" id="UP000694941">
    <property type="component" value="Unplaced"/>
</dbReference>
<feature type="non-terminal residue" evidence="7">
    <location>
        <position position="1"/>
    </location>
</feature>
<keyword evidence="4" id="KW-0067">ATP-binding</keyword>
<organism evidence="6 7">
    <name type="scientific">Limulus polyphemus</name>
    <name type="common">Atlantic horseshoe crab</name>
    <dbReference type="NCBI Taxonomy" id="6850"/>
    <lineage>
        <taxon>Eukaryota</taxon>
        <taxon>Metazoa</taxon>
        <taxon>Ecdysozoa</taxon>
        <taxon>Arthropoda</taxon>
        <taxon>Chelicerata</taxon>
        <taxon>Merostomata</taxon>
        <taxon>Xiphosura</taxon>
        <taxon>Limulidae</taxon>
        <taxon>Limulus</taxon>
    </lineage>
</organism>
<keyword evidence="2" id="KW-0808">Transferase</keyword>
<evidence type="ECO:0000256" key="3">
    <source>
        <dbReference type="ARBA" id="ARBA00022741"/>
    </source>
</evidence>
<evidence type="ECO:0000313" key="7">
    <source>
        <dbReference type="RefSeq" id="XP_013793073.2"/>
    </source>
</evidence>
<dbReference type="InterPro" id="IPR025980">
    <property type="entry name" value="ATP-Sase_PUA-like_dom"/>
</dbReference>
<dbReference type="Pfam" id="PF14306">
    <property type="entry name" value="PUA_2"/>
    <property type="match status" value="1"/>
</dbReference>
<proteinExistence type="predicted"/>
<dbReference type="RefSeq" id="XP_013793073.2">
    <property type="nucleotide sequence ID" value="XM_013937619.2"/>
</dbReference>
<keyword evidence="3" id="KW-0547">Nucleotide-binding</keyword>
<evidence type="ECO:0000256" key="2">
    <source>
        <dbReference type="ARBA" id="ARBA00022679"/>
    </source>
</evidence>
<dbReference type="PANTHER" id="PTHR11055">
    <property type="entry name" value="BIFUNCTIONAL 3'-PHOSPHOADENOSINE 5'-PHOSPHOSULFATE SYNTHASE"/>
    <property type="match status" value="1"/>
</dbReference>
<dbReference type="Gene3D" id="3.10.400.10">
    <property type="entry name" value="Sulfate adenylyltransferase"/>
    <property type="match status" value="1"/>
</dbReference>
<evidence type="ECO:0000259" key="5">
    <source>
        <dbReference type="Pfam" id="PF14306"/>
    </source>
</evidence>
<feature type="domain" description="ATP-sulfurylase PUA-like" evidence="5">
    <location>
        <begin position="49"/>
        <end position="202"/>
    </location>
</feature>
<accession>A0ABM1C2I9</accession>
<dbReference type="InterPro" id="IPR015947">
    <property type="entry name" value="PUA-like_sf"/>
</dbReference>
<dbReference type="Gene3D" id="3.40.50.300">
    <property type="entry name" value="P-loop containing nucleotide triphosphate hydrolases"/>
    <property type="match status" value="1"/>
</dbReference>
<keyword evidence="6" id="KW-1185">Reference proteome</keyword>
<dbReference type="GeneID" id="106477012"/>